<dbReference type="Proteomes" id="UP000271889">
    <property type="component" value="Unassembled WGS sequence"/>
</dbReference>
<organism evidence="1 2">
    <name type="scientific">Cylicostephanus goldi</name>
    <name type="common">Nematode worm</name>
    <dbReference type="NCBI Taxonomy" id="71465"/>
    <lineage>
        <taxon>Eukaryota</taxon>
        <taxon>Metazoa</taxon>
        <taxon>Ecdysozoa</taxon>
        <taxon>Nematoda</taxon>
        <taxon>Chromadorea</taxon>
        <taxon>Rhabditida</taxon>
        <taxon>Rhabditina</taxon>
        <taxon>Rhabditomorpha</taxon>
        <taxon>Strongyloidea</taxon>
        <taxon>Strongylidae</taxon>
        <taxon>Cylicostephanus</taxon>
    </lineage>
</organism>
<sequence length="52" mass="6162">MMRAGHLPHRGDSAYQFRQRGKLILIQVATEKQGDLPSNKNRQLHRWFRFNG</sequence>
<evidence type="ECO:0000313" key="2">
    <source>
        <dbReference type="Proteomes" id="UP000271889"/>
    </source>
</evidence>
<proteinExistence type="predicted"/>
<evidence type="ECO:0000313" key="1">
    <source>
        <dbReference type="EMBL" id="VDK48304.1"/>
    </source>
</evidence>
<keyword evidence="2" id="KW-1185">Reference proteome</keyword>
<dbReference type="AlphaFoldDB" id="A0A3P6RVC9"/>
<accession>A0A3P6RVC9</accession>
<gene>
    <name evidence="1" type="ORF">CGOC_LOCUS1238</name>
</gene>
<protein>
    <submittedName>
        <fullName evidence="1">Uncharacterized protein</fullName>
    </submittedName>
</protein>
<reference evidence="1 2" key="1">
    <citation type="submission" date="2018-11" db="EMBL/GenBank/DDBJ databases">
        <authorList>
            <consortium name="Pathogen Informatics"/>
        </authorList>
    </citation>
    <scope>NUCLEOTIDE SEQUENCE [LARGE SCALE GENOMIC DNA]</scope>
</reference>
<name>A0A3P6RVC9_CYLGO</name>
<dbReference type="EMBL" id="UYRV01002227">
    <property type="protein sequence ID" value="VDK48304.1"/>
    <property type="molecule type" value="Genomic_DNA"/>
</dbReference>